<accession>A0A8D4BL97</accession>
<dbReference type="KEGG" id="bmh:BMWSH_3489"/>
<dbReference type="Proteomes" id="UP000001283">
    <property type="component" value="Chromosome"/>
</dbReference>
<reference evidence="1 2" key="1">
    <citation type="journal article" date="2011" name="J. Bacteriol.">
        <title>Complete genome sequence of the industrial strain Bacillus megaterium WSH-002.</title>
        <authorList>
            <person name="Liu L."/>
            <person name="Li Y."/>
            <person name="Zhang J."/>
            <person name="Zou W."/>
            <person name="Zhou Z."/>
            <person name="Liu J."/>
            <person name="Li X."/>
            <person name="Wang L."/>
            <person name="Chen J."/>
        </authorList>
    </citation>
    <scope>NUCLEOTIDE SEQUENCE [LARGE SCALE GENOMIC DNA]</scope>
    <source>
        <strain evidence="1 2">WSH-002</strain>
    </source>
</reference>
<evidence type="ECO:0000313" key="2">
    <source>
        <dbReference type="Proteomes" id="UP000001283"/>
    </source>
</evidence>
<name>A0A8D4BL97_PRIMW</name>
<gene>
    <name evidence="1" type="ORF">BMWSH_3489</name>
</gene>
<protein>
    <submittedName>
        <fullName evidence="1">Uncharacterized protein</fullName>
    </submittedName>
</protein>
<proteinExistence type="predicted"/>
<dbReference type="EMBL" id="CP003017">
    <property type="protein sequence ID" value="AEN90371.1"/>
    <property type="molecule type" value="Genomic_DNA"/>
</dbReference>
<organism evidence="1 2">
    <name type="scientific">Priestia megaterium (strain WSH-002)</name>
    <name type="common">Bacillus megaterium</name>
    <dbReference type="NCBI Taxonomy" id="1006007"/>
    <lineage>
        <taxon>Bacteria</taxon>
        <taxon>Bacillati</taxon>
        <taxon>Bacillota</taxon>
        <taxon>Bacilli</taxon>
        <taxon>Bacillales</taxon>
        <taxon>Bacillaceae</taxon>
        <taxon>Priestia</taxon>
    </lineage>
</organism>
<sequence length="50" mass="5936">MGNYEQFHLIVKWKEQALMIESLLFLFLNIILSDKKQPVSSTPKTYIYDT</sequence>
<dbReference type="AlphaFoldDB" id="A0A8D4BL97"/>
<evidence type="ECO:0000313" key="1">
    <source>
        <dbReference type="EMBL" id="AEN90371.1"/>
    </source>
</evidence>